<protein>
    <submittedName>
        <fullName evidence="2">Uncharacterized protein</fullName>
    </submittedName>
</protein>
<reference evidence="2" key="1">
    <citation type="journal article" date="2019" name="Sci. Rep.">
        <title>Draft genome of Tanacetum cinerariifolium, the natural source of mosquito coil.</title>
        <authorList>
            <person name="Yamashiro T."/>
            <person name="Shiraishi A."/>
            <person name="Satake H."/>
            <person name="Nakayama K."/>
        </authorList>
    </citation>
    <scope>NUCLEOTIDE SEQUENCE</scope>
</reference>
<sequence>PVVPTVDLALSAREAEALEPDEPIHAPRSPISIPLSQTRLRKARKTVRPEPPMSASMEASIARQAALLSPPLPIPSPPLPLPSPLTTSPTDTGAPLGYRAAGIRMRALLSSTSPRTDILEADMPPQKKACLTAPTPGFEIGESSTAGAARQPGPTESSAIAAHVRTLETQVAALIT</sequence>
<proteinExistence type="predicted"/>
<feature type="region of interest" description="Disordered" evidence="1">
    <location>
        <begin position="17"/>
        <end position="54"/>
    </location>
</feature>
<feature type="non-terminal residue" evidence="2">
    <location>
        <position position="1"/>
    </location>
</feature>
<feature type="compositionally biased region" description="Pro residues" evidence="1">
    <location>
        <begin position="70"/>
        <end position="83"/>
    </location>
</feature>
<evidence type="ECO:0000313" key="2">
    <source>
        <dbReference type="EMBL" id="GFC92014.1"/>
    </source>
</evidence>
<gene>
    <name evidence="2" type="ORF">Tci_863984</name>
</gene>
<feature type="region of interest" description="Disordered" evidence="1">
    <location>
        <begin position="68"/>
        <end position="96"/>
    </location>
</feature>
<feature type="non-terminal residue" evidence="2">
    <location>
        <position position="176"/>
    </location>
</feature>
<name>A0A699S3K3_TANCI</name>
<feature type="region of interest" description="Disordered" evidence="1">
    <location>
        <begin position="139"/>
        <end position="160"/>
    </location>
</feature>
<organism evidence="2">
    <name type="scientific">Tanacetum cinerariifolium</name>
    <name type="common">Dalmatian daisy</name>
    <name type="synonym">Chrysanthemum cinerariifolium</name>
    <dbReference type="NCBI Taxonomy" id="118510"/>
    <lineage>
        <taxon>Eukaryota</taxon>
        <taxon>Viridiplantae</taxon>
        <taxon>Streptophyta</taxon>
        <taxon>Embryophyta</taxon>
        <taxon>Tracheophyta</taxon>
        <taxon>Spermatophyta</taxon>
        <taxon>Magnoliopsida</taxon>
        <taxon>eudicotyledons</taxon>
        <taxon>Gunneridae</taxon>
        <taxon>Pentapetalae</taxon>
        <taxon>asterids</taxon>
        <taxon>campanulids</taxon>
        <taxon>Asterales</taxon>
        <taxon>Asteraceae</taxon>
        <taxon>Asteroideae</taxon>
        <taxon>Anthemideae</taxon>
        <taxon>Anthemidinae</taxon>
        <taxon>Tanacetum</taxon>
    </lineage>
</organism>
<comment type="caution">
    <text evidence="2">The sequence shown here is derived from an EMBL/GenBank/DDBJ whole genome shotgun (WGS) entry which is preliminary data.</text>
</comment>
<accession>A0A699S3K3</accession>
<dbReference type="AlphaFoldDB" id="A0A699S3K3"/>
<dbReference type="EMBL" id="BKCJ011135098">
    <property type="protein sequence ID" value="GFC92014.1"/>
    <property type="molecule type" value="Genomic_DNA"/>
</dbReference>
<evidence type="ECO:0000256" key="1">
    <source>
        <dbReference type="SAM" id="MobiDB-lite"/>
    </source>
</evidence>